<dbReference type="Pfam" id="PF01288">
    <property type="entry name" value="HPPK"/>
    <property type="match status" value="1"/>
</dbReference>
<dbReference type="Gene3D" id="3.30.70.560">
    <property type="entry name" value="7,8-Dihydro-6-hydroxymethylpterin-pyrophosphokinase HPPK"/>
    <property type="match status" value="1"/>
</dbReference>
<evidence type="ECO:0000256" key="1">
    <source>
        <dbReference type="ARBA" id="ARBA00005051"/>
    </source>
</evidence>
<dbReference type="PANTHER" id="PTHR43071">
    <property type="entry name" value="2-AMINO-4-HYDROXY-6-HYDROXYMETHYLDIHYDROPTERIDINE PYROPHOSPHOKINASE"/>
    <property type="match status" value="1"/>
</dbReference>
<dbReference type="Proteomes" id="UP000316649">
    <property type="component" value="Unassembled WGS sequence"/>
</dbReference>
<reference evidence="9 10" key="1">
    <citation type="submission" date="2019-07" db="EMBL/GenBank/DDBJ databases">
        <title>The pathways for chlorine oxyanion respiration interact through the shared metabolite chlorate.</title>
        <authorList>
            <person name="Barnum T.P."/>
            <person name="Cheng Y."/>
            <person name="Hill K.A."/>
            <person name="Lucas L.N."/>
            <person name="Carlson H.K."/>
            <person name="Coates J.D."/>
        </authorList>
    </citation>
    <scope>NUCLEOTIDE SEQUENCE [LARGE SCALE GENOMIC DNA]</scope>
    <source>
        <strain evidence="9 10">BK-1</strain>
    </source>
</reference>
<keyword evidence="7" id="KW-0289">Folate biosynthesis</keyword>
<keyword evidence="5 9" id="KW-0418">Kinase</keyword>
<evidence type="ECO:0000256" key="3">
    <source>
        <dbReference type="ARBA" id="ARBA00022679"/>
    </source>
</evidence>
<evidence type="ECO:0000313" key="9">
    <source>
        <dbReference type="EMBL" id="TVO78459.1"/>
    </source>
</evidence>
<evidence type="ECO:0000256" key="4">
    <source>
        <dbReference type="ARBA" id="ARBA00022741"/>
    </source>
</evidence>
<protein>
    <recommendedName>
        <fullName evidence="2">2-amino-4-hydroxy-6-hydroxymethyldihydropteridine diphosphokinase</fullName>
        <ecNumber evidence="2">2.7.6.3</ecNumber>
    </recommendedName>
</protein>
<comment type="caution">
    <text evidence="9">The sequence shown here is derived from an EMBL/GenBank/DDBJ whole genome shotgun (WGS) entry which is preliminary data.</text>
</comment>
<dbReference type="InterPro" id="IPR000550">
    <property type="entry name" value="Hppk"/>
</dbReference>
<comment type="pathway">
    <text evidence="1">Cofactor biosynthesis; tetrahydrofolate biosynthesis; 2-amino-4-hydroxy-6-hydroxymethyl-7,8-dihydropteridine diphosphate from 7,8-dihydroneopterin triphosphate: step 4/4.</text>
</comment>
<dbReference type="SUPFAM" id="SSF55083">
    <property type="entry name" value="6-hydroxymethyl-7,8-dihydropterin pyrophosphokinase, HPPK"/>
    <property type="match status" value="1"/>
</dbReference>
<dbReference type="PANTHER" id="PTHR43071:SF2">
    <property type="entry name" value="2-AMINO-4-HYDROXY-6-HYDROXYMETHYLDIHYDROPTERIDINE PYROPHOSPHOKINASE"/>
    <property type="match status" value="1"/>
</dbReference>
<dbReference type="EC" id="2.7.6.3" evidence="2"/>
<gene>
    <name evidence="9" type="primary">folK</name>
    <name evidence="9" type="ORF">FHP88_02000</name>
</gene>
<evidence type="ECO:0000259" key="8">
    <source>
        <dbReference type="Pfam" id="PF01288"/>
    </source>
</evidence>
<feature type="domain" description="7,8-dihydro-6-hydroxymethylpterin-pyrophosphokinase" evidence="8">
    <location>
        <begin position="6"/>
        <end position="129"/>
    </location>
</feature>
<evidence type="ECO:0000256" key="6">
    <source>
        <dbReference type="ARBA" id="ARBA00022840"/>
    </source>
</evidence>
<keyword evidence="6" id="KW-0067">ATP-binding</keyword>
<dbReference type="CDD" id="cd00483">
    <property type="entry name" value="HPPK"/>
    <property type="match status" value="1"/>
</dbReference>
<dbReference type="GO" id="GO:0046656">
    <property type="term" value="P:folic acid biosynthetic process"/>
    <property type="evidence" value="ECO:0007669"/>
    <property type="project" value="UniProtKB-KW"/>
</dbReference>
<evidence type="ECO:0000256" key="2">
    <source>
        <dbReference type="ARBA" id="ARBA00013253"/>
    </source>
</evidence>
<dbReference type="AlphaFoldDB" id="A0A558DNT6"/>
<evidence type="ECO:0000313" key="10">
    <source>
        <dbReference type="Proteomes" id="UP000316649"/>
    </source>
</evidence>
<dbReference type="UniPathway" id="UPA00077">
    <property type="reaction ID" value="UER00155"/>
</dbReference>
<name>A0A558DNT6_9GAMM</name>
<dbReference type="GO" id="GO:0003848">
    <property type="term" value="F:2-amino-4-hydroxy-6-hydroxymethyldihydropteridine diphosphokinase activity"/>
    <property type="evidence" value="ECO:0007669"/>
    <property type="project" value="UniProtKB-EC"/>
</dbReference>
<dbReference type="OrthoDB" id="9790168at2"/>
<sequence>MVRVWISLGSNIDREHNIRAALHDLHGEFGSLMISRVYESEAVGFSGDAFYNLVVGIDTDRPVQDLMTLFRAIESAHGRTREGGGFASRTLDIDLLTYGDQIVTVKGAHLPRDEITRYAFVLLPLSELAGDSVHPELGETYRTLWARFDQTSQRLWPVPFETGLSAV</sequence>
<dbReference type="EMBL" id="VMNH01000003">
    <property type="protein sequence ID" value="TVO78459.1"/>
    <property type="molecule type" value="Genomic_DNA"/>
</dbReference>
<proteinExistence type="predicted"/>
<dbReference type="GO" id="GO:0016301">
    <property type="term" value="F:kinase activity"/>
    <property type="evidence" value="ECO:0007669"/>
    <property type="project" value="UniProtKB-KW"/>
</dbReference>
<dbReference type="GO" id="GO:0005524">
    <property type="term" value="F:ATP binding"/>
    <property type="evidence" value="ECO:0007669"/>
    <property type="project" value="UniProtKB-KW"/>
</dbReference>
<keyword evidence="3 9" id="KW-0808">Transferase</keyword>
<keyword evidence="10" id="KW-1185">Reference proteome</keyword>
<dbReference type="GO" id="GO:0046654">
    <property type="term" value="P:tetrahydrofolate biosynthetic process"/>
    <property type="evidence" value="ECO:0007669"/>
    <property type="project" value="UniProtKB-UniPathway"/>
</dbReference>
<dbReference type="InterPro" id="IPR035907">
    <property type="entry name" value="Hppk_sf"/>
</dbReference>
<dbReference type="RefSeq" id="WP_144357305.1">
    <property type="nucleotide sequence ID" value="NZ_VMNH01000003.1"/>
</dbReference>
<dbReference type="NCBIfam" id="TIGR01498">
    <property type="entry name" value="folK"/>
    <property type="match status" value="1"/>
</dbReference>
<organism evidence="9 10">
    <name type="scientific">Sedimenticola selenatireducens</name>
    <dbReference type="NCBI Taxonomy" id="191960"/>
    <lineage>
        <taxon>Bacteria</taxon>
        <taxon>Pseudomonadati</taxon>
        <taxon>Pseudomonadota</taxon>
        <taxon>Gammaproteobacteria</taxon>
        <taxon>Chromatiales</taxon>
        <taxon>Sedimenticolaceae</taxon>
        <taxon>Sedimenticola</taxon>
    </lineage>
</organism>
<accession>A0A558DNT6</accession>
<evidence type="ECO:0000256" key="5">
    <source>
        <dbReference type="ARBA" id="ARBA00022777"/>
    </source>
</evidence>
<keyword evidence="4" id="KW-0547">Nucleotide-binding</keyword>
<evidence type="ECO:0000256" key="7">
    <source>
        <dbReference type="ARBA" id="ARBA00022909"/>
    </source>
</evidence>